<dbReference type="InterPro" id="IPR013249">
    <property type="entry name" value="RNA_pol_sigma70_r4_t2"/>
</dbReference>
<dbReference type="Pfam" id="PF08281">
    <property type="entry name" value="Sigma70_r4_2"/>
    <property type="match status" value="1"/>
</dbReference>
<evidence type="ECO:0000259" key="5">
    <source>
        <dbReference type="Pfam" id="PF04542"/>
    </source>
</evidence>
<dbReference type="InterPro" id="IPR039425">
    <property type="entry name" value="RNA_pol_sigma-70-like"/>
</dbReference>
<reference evidence="7 8" key="1">
    <citation type="submission" date="2020-09" db="EMBL/GenBank/DDBJ databases">
        <title>Characterization and genome sequencing of Ruminiclostridium sp. nov. MA18.</title>
        <authorList>
            <person name="Rettenmaier R."/>
            <person name="Kowollik M.-L."/>
            <person name="Liebl W."/>
            <person name="Zverlov V."/>
        </authorList>
    </citation>
    <scope>NUCLEOTIDE SEQUENCE [LARGE SCALE GENOMIC DNA]</scope>
    <source>
        <strain evidence="7 8">MA18</strain>
    </source>
</reference>
<evidence type="ECO:0000313" key="7">
    <source>
        <dbReference type="EMBL" id="QNU67869.1"/>
    </source>
</evidence>
<dbReference type="InterPro" id="IPR013325">
    <property type="entry name" value="RNA_pol_sigma_r2"/>
</dbReference>
<dbReference type="KEGG" id="rher:EHE19_005305"/>
<dbReference type="AlphaFoldDB" id="A0A7H1VR57"/>
<feature type="domain" description="RNA polymerase sigma-70 region 2" evidence="5">
    <location>
        <begin position="3"/>
        <end position="64"/>
    </location>
</feature>
<dbReference type="GO" id="GO:0016987">
    <property type="term" value="F:sigma factor activity"/>
    <property type="evidence" value="ECO:0007669"/>
    <property type="project" value="UniProtKB-KW"/>
</dbReference>
<dbReference type="NCBIfam" id="TIGR02937">
    <property type="entry name" value="sigma70-ECF"/>
    <property type="match status" value="1"/>
</dbReference>
<dbReference type="PANTHER" id="PTHR43133:SF51">
    <property type="entry name" value="RNA POLYMERASE SIGMA FACTOR"/>
    <property type="match status" value="1"/>
</dbReference>
<evidence type="ECO:0000259" key="6">
    <source>
        <dbReference type="Pfam" id="PF08281"/>
    </source>
</evidence>
<dbReference type="GO" id="GO:0006352">
    <property type="term" value="P:DNA-templated transcription initiation"/>
    <property type="evidence" value="ECO:0007669"/>
    <property type="project" value="InterPro"/>
</dbReference>
<dbReference type="InterPro" id="IPR014284">
    <property type="entry name" value="RNA_pol_sigma-70_dom"/>
</dbReference>
<organism evidence="7 8">
    <name type="scientific">Ruminiclostridium herbifermentans</name>
    <dbReference type="NCBI Taxonomy" id="2488810"/>
    <lineage>
        <taxon>Bacteria</taxon>
        <taxon>Bacillati</taxon>
        <taxon>Bacillota</taxon>
        <taxon>Clostridia</taxon>
        <taxon>Eubacteriales</taxon>
        <taxon>Oscillospiraceae</taxon>
        <taxon>Ruminiclostridium</taxon>
    </lineage>
</organism>
<dbReference type="InterPro" id="IPR036388">
    <property type="entry name" value="WH-like_DNA-bd_sf"/>
</dbReference>
<dbReference type="SUPFAM" id="SSF88659">
    <property type="entry name" value="Sigma3 and sigma4 domains of RNA polymerase sigma factors"/>
    <property type="match status" value="1"/>
</dbReference>
<keyword evidence="2" id="KW-0805">Transcription regulation</keyword>
<dbReference type="PANTHER" id="PTHR43133">
    <property type="entry name" value="RNA POLYMERASE ECF-TYPE SIGMA FACTO"/>
    <property type="match status" value="1"/>
</dbReference>
<evidence type="ECO:0000313" key="8">
    <source>
        <dbReference type="Proteomes" id="UP000306409"/>
    </source>
</evidence>
<name>A0A7H1VR57_9FIRM</name>
<keyword evidence="3" id="KW-0731">Sigma factor</keyword>
<dbReference type="Gene3D" id="1.10.1740.10">
    <property type="match status" value="1"/>
</dbReference>
<evidence type="ECO:0000256" key="4">
    <source>
        <dbReference type="ARBA" id="ARBA00023163"/>
    </source>
</evidence>
<keyword evidence="4" id="KW-0804">Transcription</keyword>
<evidence type="ECO:0000256" key="1">
    <source>
        <dbReference type="ARBA" id="ARBA00010641"/>
    </source>
</evidence>
<accession>A0A7H1VR57</accession>
<dbReference type="Gene3D" id="1.10.10.10">
    <property type="entry name" value="Winged helix-like DNA-binding domain superfamily/Winged helix DNA-binding domain"/>
    <property type="match status" value="1"/>
</dbReference>
<evidence type="ECO:0000256" key="2">
    <source>
        <dbReference type="ARBA" id="ARBA00023015"/>
    </source>
</evidence>
<sequence>MEDKLFNVAYRILRNHCDAEDVVHDAFIKAAENLTQLKDTDKLSYWLCTITRNKALEKYNKKKREVLMDCGIYDNVQYNYLSSFHPDFILPEKICINNDFEKYLKEKISNILDPCSRDILFAYYFDYMSYKEIAQKFNMKEGTIKSRISRSKAKIKLLLQNVIV</sequence>
<dbReference type="Pfam" id="PF04542">
    <property type="entry name" value="Sigma70_r2"/>
    <property type="match status" value="1"/>
</dbReference>
<protein>
    <submittedName>
        <fullName evidence="7">RNA polymerase sigma factor</fullName>
    </submittedName>
</protein>
<dbReference type="GO" id="GO:0003677">
    <property type="term" value="F:DNA binding"/>
    <property type="evidence" value="ECO:0007669"/>
    <property type="project" value="InterPro"/>
</dbReference>
<evidence type="ECO:0000256" key="3">
    <source>
        <dbReference type="ARBA" id="ARBA00023082"/>
    </source>
</evidence>
<dbReference type="CDD" id="cd06171">
    <property type="entry name" value="Sigma70_r4"/>
    <property type="match status" value="1"/>
</dbReference>
<keyword evidence="8" id="KW-1185">Reference proteome</keyword>
<dbReference type="EMBL" id="CP061336">
    <property type="protein sequence ID" value="QNU67869.1"/>
    <property type="molecule type" value="Genomic_DNA"/>
</dbReference>
<dbReference type="Proteomes" id="UP000306409">
    <property type="component" value="Chromosome"/>
</dbReference>
<gene>
    <name evidence="7" type="ORF">EHE19_005305</name>
</gene>
<comment type="similarity">
    <text evidence="1">Belongs to the sigma-70 factor family. ECF subfamily.</text>
</comment>
<feature type="domain" description="RNA polymerase sigma factor 70 region 4 type 2" evidence="6">
    <location>
        <begin position="116"/>
        <end position="155"/>
    </location>
</feature>
<dbReference type="SUPFAM" id="SSF88946">
    <property type="entry name" value="Sigma2 domain of RNA polymerase sigma factors"/>
    <property type="match status" value="1"/>
</dbReference>
<dbReference type="InterPro" id="IPR013324">
    <property type="entry name" value="RNA_pol_sigma_r3/r4-like"/>
</dbReference>
<proteinExistence type="inferred from homology"/>
<dbReference type="InterPro" id="IPR007627">
    <property type="entry name" value="RNA_pol_sigma70_r2"/>
</dbReference>